<accession>A0ABR1RPC9</accession>
<dbReference type="Pfam" id="PF07724">
    <property type="entry name" value="AAA_2"/>
    <property type="match status" value="1"/>
</dbReference>
<evidence type="ECO:0000313" key="6">
    <source>
        <dbReference type="Proteomes" id="UP001444661"/>
    </source>
</evidence>
<evidence type="ECO:0000313" key="5">
    <source>
        <dbReference type="EMBL" id="KAK8016815.1"/>
    </source>
</evidence>
<feature type="region of interest" description="Disordered" evidence="3">
    <location>
        <begin position="62"/>
        <end position="107"/>
    </location>
</feature>
<proteinExistence type="predicted"/>
<sequence>METNRPVASPEAVHAVMSARGTCGRFIAEQLLRNCDNDVEKAIIVYDRYKQKLQLLVNNMIPRGRRPNAPSTASSDEVTYIDSDGETCVDSDVGSDSESDNEDNVDREWGFDLPRIPAPRPHLQNARPDGSTPFSLIDLIGAVQAGETVERIRNYLAFHSQGDGSELQHLISGTILGFPAFFYVVETRCPDLIRMWAMHGGDVHATYGPLRAVVALLALGASADVIPRAFFNPLERDLPNGGPPEKELSDLEDPNKRWCTPHTLLKLTQTLNFSFTTRYHLHLSSLLKGHTGAQRQVVQMRKSEDILGIPYFLIGQTTASTVLIKTMLRYLAMPTKRPIAMMFAGPSGHGKTELARKFGDLLNLPFHSVDCTSMKHTSDLFGARAPYHGHKEGSPLNNFLARNDGTRSIVFLDEFEKAGKDIRQALLIPLQDGTYQDRRDLSPVDCSKMVWIFATNAFDSTIHEFCRRNKDVIYDPRKMLESEKLMGDLSKDIRKESEGHFGVCSDNRPRDHLAPLPDLLPLEQAVVADKYVSDFGLEAVRPVQLARDRLVGDVNLHIRQGWSLCSALARTGYVPELGARSLAAEVDERVRGPLVDAYLQNGDEIAEGGGWRSAWRLSMRMGRSRCCVRFRIRGSSDDVASLLR</sequence>
<dbReference type="PANTHER" id="PTHR11638:SF18">
    <property type="entry name" value="HEAT SHOCK PROTEIN 104"/>
    <property type="match status" value="1"/>
</dbReference>
<dbReference type="InterPro" id="IPR050130">
    <property type="entry name" value="ClpA_ClpB"/>
</dbReference>
<dbReference type="PANTHER" id="PTHR11638">
    <property type="entry name" value="ATP-DEPENDENT CLP PROTEASE"/>
    <property type="match status" value="1"/>
</dbReference>
<feature type="domain" description="AAA+ ATPase" evidence="4">
    <location>
        <begin position="337"/>
        <end position="475"/>
    </location>
</feature>
<dbReference type="InterPro" id="IPR003593">
    <property type="entry name" value="AAA+_ATPase"/>
</dbReference>
<dbReference type="EMBL" id="JAQQWK010000014">
    <property type="protein sequence ID" value="KAK8016815.1"/>
    <property type="molecule type" value="Genomic_DNA"/>
</dbReference>
<gene>
    <name evidence="5" type="ORF">PG993_015004</name>
</gene>
<dbReference type="InterPro" id="IPR003959">
    <property type="entry name" value="ATPase_AAA_core"/>
</dbReference>
<dbReference type="InterPro" id="IPR027417">
    <property type="entry name" value="P-loop_NTPase"/>
</dbReference>
<keyword evidence="2" id="KW-0067">ATP-binding</keyword>
<evidence type="ECO:0000256" key="2">
    <source>
        <dbReference type="ARBA" id="ARBA00022840"/>
    </source>
</evidence>
<dbReference type="SUPFAM" id="SSF52540">
    <property type="entry name" value="P-loop containing nucleoside triphosphate hydrolases"/>
    <property type="match status" value="1"/>
</dbReference>
<feature type="compositionally biased region" description="Acidic residues" evidence="3">
    <location>
        <begin position="83"/>
        <end position="103"/>
    </location>
</feature>
<evidence type="ECO:0000259" key="4">
    <source>
        <dbReference type="SMART" id="SM00382"/>
    </source>
</evidence>
<dbReference type="SMART" id="SM00382">
    <property type="entry name" value="AAA"/>
    <property type="match status" value="1"/>
</dbReference>
<dbReference type="Gene3D" id="3.40.50.300">
    <property type="entry name" value="P-loop containing nucleotide triphosphate hydrolases"/>
    <property type="match status" value="1"/>
</dbReference>
<evidence type="ECO:0000256" key="3">
    <source>
        <dbReference type="SAM" id="MobiDB-lite"/>
    </source>
</evidence>
<organism evidence="5 6">
    <name type="scientific">Apiospora rasikravindrae</name>
    <dbReference type="NCBI Taxonomy" id="990691"/>
    <lineage>
        <taxon>Eukaryota</taxon>
        <taxon>Fungi</taxon>
        <taxon>Dikarya</taxon>
        <taxon>Ascomycota</taxon>
        <taxon>Pezizomycotina</taxon>
        <taxon>Sordariomycetes</taxon>
        <taxon>Xylariomycetidae</taxon>
        <taxon>Amphisphaeriales</taxon>
        <taxon>Apiosporaceae</taxon>
        <taxon>Apiospora</taxon>
    </lineage>
</organism>
<protein>
    <recommendedName>
        <fullName evidence="4">AAA+ ATPase domain-containing protein</fullName>
    </recommendedName>
</protein>
<evidence type="ECO:0000256" key="1">
    <source>
        <dbReference type="ARBA" id="ARBA00022741"/>
    </source>
</evidence>
<keyword evidence="6" id="KW-1185">Reference proteome</keyword>
<dbReference type="InterPro" id="IPR001270">
    <property type="entry name" value="ClpA/B"/>
</dbReference>
<reference evidence="5 6" key="1">
    <citation type="submission" date="2023-01" db="EMBL/GenBank/DDBJ databases">
        <title>Analysis of 21 Apiospora genomes using comparative genomics revels a genus with tremendous synthesis potential of carbohydrate active enzymes and secondary metabolites.</title>
        <authorList>
            <person name="Sorensen T."/>
        </authorList>
    </citation>
    <scope>NUCLEOTIDE SEQUENCE [LARGE SCALE GENOMIC DNA]</scope>
    <source>
        <strain evidence="5 6">CBS 33761</strain>
    </source>
</reference>
<dbReference type="Proteomes" id="UP001444661">
    <property type="component" value="Unassembled WGS sequence"/>
</dbReference>
<keyword evidence="1" id="KW-0547">Nucleotide-binding</keyword>
<dbReference type="PRINTS" id="PR00300">
    <property type="entry name" value="CLPPROTEASEA"/>
</dbReference>
<comment type="caution">
    <text evidence="5">The sequence shown here is derived from an EMBL/GenBank/DDBJ whole genome shotgun (WGS) entry which is preliminary data.</text>
</comment>
<name>A0ABR1RPC9_9PEZI</name>